<keyword evidence="1" id="KW-1133">Transmembrane helix</keyword>
<sequence length="144" mass="16245">MPKFNLMVRDKSTGETNRQWVETTSEARAIAEAQQKGLEVQSVEKIGPDTFLGLEIPEARVKTITYEVTGTSKVTGMRMVFTHKALDEYALAEELRDKYEIESCRVVGEKVDYTSKIYYMILAFFVVSALVGSCNCIMANSQRL</sequence>
<keyword evidence="1" id="KW-0472">Membrane</keyword>
<dbReference type="RefSeq" id="WP_146435415.1">
    <property type="nucleotide sequence ID" value="NZ_SJPF01000005.1"/>
</dbReference>
<dbReference type="AlphaFoldDB" id="A0A5C5UX11"/>
<dbReference type="Proteomes" id="UP000318878">
    <property type="component" value="Unassembled WGS sequence"/>
</dbReference>
<organism evidence="2 3">
    <name type="scientific">Blastopirellula retiformator</name>
    <dbReference type="NCBI Taxonomy" id="2527970"/>
    <lineage>
        <taxon>Bacteria</taxon>
        <taxon>Pseudomonadati</taxon>
        <taxon>Planctomycetota</taxon>
        <taxon>Planctomycetia</taxon>
        <taxon>Pirellulales</taxon>
        <taxon>Pirellulaceae</taxon>
        <taxon>Blastopirellula</taxon>
    </lineage>
</organism>
<evidence type="ECO:0000256" key="1">
    <source>
        <dbReference type="SAM" id="Phobius"/>
    </source>
</evidence>
<name>A0A5C5UX11_9BACT</name>
<feature type="transmembrane region" description="Helical" evidence="1">
    <location>
        <begin position="117"/>
        <end position="138"/>
    </location>
</feature>
<comment type="caution">
    <text evidence="2">The sequence shown here is derived from an EMBL/GenBank/DDBJ whole genome shotgun (WGS) entry which is preliminary data.</text>
</comment>
<gene>
    <name evidence="2" type="ORF">Enr8_42510</name>
</gene>
<proteinExistence type="predicted"/>
<accession>A0A5C5UX11</accession>
<evidence type="ECO:0000313" key="2">
    <source>
        <dbReference type="EMBL" id="TWT30728.1"/>
    </source>
</evidence>
<evidence type="ECO:0000313" key="3">
    <source>
        <dbReference type="Proteomes" id="UP000318878"/>
    </source>
</evidence>
<keyword evidence="3" id="KW-1185">Reference proteome</keyword>
<protein>
    <submittedName>
        <fullName evidence="2">Uncharacterized protein</fullName>
    </submittedName>
</protein>
<keyword evidence="1" id="KW-0812">Transmembrane</keyword>
<reference evidence="2 3" key="1">
    <citation type="submission" date="2019-02" db="EMBL/GenBank/DDBJ databases">
        <title>Deep-cultivation of Planctomycetes and their phenomic and genomic characterization uncovers novel biology.</title>
        <authorList>
            <person name="Wiegand S."/>
            <person name="Jogler M."/>
            <person name="Boedeker C."/>
            <person name="Pinto D."/>
            <person name="Vollmers J."/>
            <person name="Rivas-Marin E."/>
            <person name="Kohn T."/>
            <person name="Peeters S.H."/>
            <person name="Heuer A."/>
            <person name="Rast P."/>
            <person name="Oberbeckmann S."/>
            <person name="Bunk B."/>
            <person name="Jeske O."/>
            <person name="Meyerdierks A."/>
            <person name="Storesund J.E."/>
            <person name="Kallscheuer N."/>
            <person name="Luecker S."/>
            <person name="Lage O.M."/>
            <person name="Pohl T."/>
            <person name="Merkel B.J."/>
            <person name="Hornburger P."/>
            <person name="Mueller R.-W."/>
            <person name="Bruemmer F."/>
            <person name="Labrenz M."/>
            <person name="Spormann A.M."/>
            <person name="Op Den Camp H."/>
            <person name="Overmann J."/>
            <person name="Amann R."/>
            <person name="Jetten M.S.M."/>
            <person name="Mascher T."/>
            <person name="Medema M.H."/>
            <person name="Devos D.P."/>
            <person name="Kaster A.-K."/>
            <person name="Ovreas L."/>
            <person name="Rohde M."/>
            <person name="Galperin M.Y."/>
            <person name="Jogler C."/>
        </authorList>
    </citation>
    <scope>NUCLEOTIDE SEQUENCE [LARGE SCALE GENOMIC DNA]</scope>
    <source>
        <strain evidence="2 3">Enr8</strain>
    </source>
</reference>
<dbReference type="EMBL" id="SJPF01000005">
    <property type="protein sequence ID" value="TWT30728.1"/>
    <property type="molecule type" value="Genomic_DNA"/>
</dbReference>